<evidence type="ECO:0000256" key="1">
    <source>
        <dbReference type="SAM" id="MobiDB-lite"/>
    </source>
</evidence>
<keyword evidence="2" id="KW-0812">Transmembrane</keyword>
<evidence type="ECO:0000313" key="4">
    <source>
        <dbReference type="Proteomes" id="UP000281553"/>
    </source>
</evidence>
<sequence>MLCFDHTWKLVDAFVPLTWFNFFINTTSQAFMYACYAYEYYARQTSDATIDYLLPQIVNHWPFFLGYGLPLGTLVSLFPGLFGWGDLIIAFTYPLLVIGAFQVSWSRALDVHSCVPAFTKSLLITSMRPSLWITNCLLSLFGRLGLRLCMARPSKPASRLLPPPRTVKPVAQRTHRRSETSSSTDSKPPKHT</sequence>
<organism evidence="3 4">
    <name type="scientific">Dibothriocephalus latus</name>
    <name type="common">Fish tapeworm</name>
    <name type="synonym">Diphyllobothrium latum</name>
    <dbReference type="NCBI Taxonomy" id="60516"/>
    <lineage>
        <taxon>Eukaryota</taxon>
        <taxon>Metazoa</taxon>
        <taxon>Spiralia</taxon>
        <taxon>Lophotrochozoa</taxon>
        <taxon>Platyhelminthes</taxon>
        <taxon>Cestoda</taxon>
        <taxon>Eucestoda</taxon>
        <taxon>Diphyllobothriidea</taxon>
        <taxon>Diphyllobothriidae</taxon>
        <taxon>Dibothriocephalus</taxon>
    </lineage>
</organism>
<keyword evidence="2" id="KW-1133">Transmembrane helix</keyword>
<keyword evidence="4" id="KW-1185">Reference proteome</keyword>
<reference evidence="3 4" key="1">
    <citation type="submission" date="2018-11" db="EMBL/GenBank/DDBJ databases">
        <authorList>
            <consortium name="Pathogen Informatics"/>
        </authorList>
    </citation>
    <scope>NUCLEOTIDE SEQUENCE [LARGE SCALE GENOMIC DNA]</scope>
</reference>
<dbReference type="Proteomes" id="UP000281553">
    <property type="component" value="Unassembled WGS sequence"/>
</dbReference>
<dbReference type="AlphaFoldDB" id="A0A3P7LQU6"/>
<keyword evidence="2" id="KW-0472">Membrane</keyword>
<gene>
    <name evidence="3" type="ORF">DILT_LOCUS11431</name>
</gene>
<dbReference type="EMBL" id="UYRU01063036">
    <property type="protein sequence ID" value="VDN15600.1"/>
    <property type="molecule type" value="Genomic_DNA"/>
</dbReference>
<evidence type="ECO:0000256" key="2">
    <source>
        <dbReference type="SAM" id="Phobius"/>
    </source>
</evidence>
<dbReference type="OrthoDB" id="266518at2759"/>
<feature type="transmembrane region" description="Helical" evidence="2">
    <location>
        <begin position="88"/>
        <end position="109"/>
    </location>
</feature>
<feature type="region of interest" description="Disordered" evidence="1">
    <location>
        <begin position="157"/>
        <end position="192"/>
    </location>
</feature>
<feature type="transmembrane region" description="Helical" evidence="2">
    <location>
        <begin position="61"/>
        <end position="81"/>
    </location>
</feature>
<name>A0A3P7LQU6_DIBLA</name>
<protein>
    <submittedName>
        <fullName evidence="3">Uncharacterized protein</fullName>
    </submittedName>
</protein>
<evidence type="ECO:0000313" key="3">
    <source>
        <dbReference type="EMBL" id="VDN15600.1"/>
    </source>
</evidence>
<accession>A0A3P7LQU6</accession>
<proteinExistence type="predicted"/>